<protein>
    <submittedName>
        <fullName evidence="8">Glutaredoxin-C9-like</fullName>
    </submittedName>
</protein>
<evidence type="ECO:0000259" key="6">
    <source>
        <dbReference type="Pfam" id="PF00462"/>
    </source>
</evidence>
<feature type="domain" description="Glutaredoxin" evidence="6">
    <location>
        <begin position="42"/>
        <end position="106"/>
    </location>
</feature>
<dbReference type="PROSITE" id="PS51354">
    <property type="entry name" value="GLUTAREDOXIN_2"/>
    <property type="match status" value="1"/>
</dbReference>
<dbReference type="InterPro" id="IPR002109">
    <property type="entry name" value="Glutaredoxin"/>
</dbReference>
<dbReference type="eggNOG" id="KOG1752">
    <property type="taxonomic scope" value="Eukaryota"/>
</dbReference>
<evidence type="ECO:0000256" key="5">
    <source>
        <dbReference type="SAM" id="MobiDB-lite"/>
    </source>
</evidence>
<dbReference type="SUPFAM" id="SSF52833">
    <property type="entry name" value="Thioredoxin-like"/>
    <property type="match status" value="1"/>
</dbReference>
<dbReference type="InterPro" id="IPR036249">
    <property type="entry name" value="Thioredoxin-like_sf"/>
</dbReference>
<feature type="region of interest" description="Disordered" evidence="5">
    <location>
        <begin position="1"/>
        <end position="25"/>
    </location>
</feature>
<name>A0A1S2XEY0_CICAR</name>
<dbReference type="PANTHER" id="PTHR10168">
    <property type="entry name" value="GLUTAREDOXIN"/>
    <property type="match status" value="1"/>
</dbReference>
<accession>A0A1S2XEY0</accession>
<dbReference type="STRING" id="3827.A0A1S2XEY0"/>
<reference evidence="7" key="1">
    <citation type="journal article" date="2013" name="Nat. Biotechnol.">
        <title>Draft genome sequence of chickpea (Cicer arietinum) provides a resource for trait improvement.</title>
        <authorList>
            <person name="Varshney R.K."/>
            <person name="Song C."/>
            <person name="Saxena R.K."/>
            <person name="Azam S."/>
            <person name="Yu S."/>
            <person name="Sharpe A.G."/>
            <person name="Cannon S."/>
            <person name="Baek J."/>
            <person name="Rosen B.D."/>
            <person name="Tar'an B."/>
            <person name="Millan T."/>
            <person name="Zhang X."/>
            <person name="Ramsay L.D."/>
            <person name="Iwata A."/>
            <person name="Wang Y."/>
            <person name="Nelson W."/>
            <person name="Farmer A.D."/>
            <person name="Gaur P.M."/>
            <person name="Soderlund C."/>
            <person name="Penmetsa R.V."/>
            <person name="Xu C."/>
            <person name="Bharti A.K."/>
            <person name="He W."/>
            <person name="Winter P."/>
            <person name="Zhao S."/>
            <person name="Hane J.K."/>
            <person name="Carrasquilla-Garcia N."/>
            <person name="Condie J.A."/>
            <person name="Upadhyaya H.D."/>
            <person name="Luo M.C."/>
            <person name="Thudi M."/>
            <person name="Gowda C.L."/>
            <person name="Singh N.P."/>
            <person name="Lichtenzveig J."/>
            <person name="Gali K.K."/>
            <person name="Rubio J."/>
            <person name="Nadarajan N."/>
            <person name="Dolezel J."/>
            <person name="Bansal K.C."/>
            <person name="Xu X."/>
            <person name="Edwards D."/>
            <person name="Zhang G."/>
            <person name="Kahl G."/>
            <person name="Gil J."/>
            <person name="Singh K.B."/>
            <person name="Datta S.K."/>
            <person name="Jackson S.A."/>
            <person name="Wang J."/>
            <person name="Cook D.R."/>
        </authorList>
    </citation>
    <scope>NUCLEOTIDE SEQUENCE [LARGE SCALE GENOMIC DNA]</scope>
    <source>
        <strain evidence="7">cv. CDC Frontier</strain>
    </source>
</reference>
<dbReference type="OrthoDB" id="418495at2759"/>
<comment type="similarity">
    <text evidence="2">Belongs to the glutaredoxin family. CC-type subfamily.</text>
</comment>
<evidence type="ECO:0000256" key="4">
    <source>
        <dbReference type="ARBA" id="ARBA00023284"/>
    </source>
</evidence>
<dbReference type="GeneID" id="101491923"/>
<proteinExistence type="inferred from homology"/>
<comment type="subcellular location">
    <subcellularLocation>
        <location evidence="1">Cytoplasm</location>
    </subcellularLocation>
</comment>
<gene>
    <name evidence="8" type="primary">LOC101491923</name>
</gene>
<sequence>MQVLKSATKMQASPPLPPPPPPSLNRLTPYEMVHHLASSNPVVIFSMNDCYMSTVAKGLLISLGVGPTLVKLDEQADRSAIWTVLCEFAAGTDQPAIPAVFVGGKFLGGVQTLMTNHIHGTLVPLLKEAGALWL</sequence>
<organism evidence="7 8">
    <name type="scientific">Cicer arietinum</name>
    <name type="common">Chickpea</name>
    <name type="synonym">Garbanzo</name>
    <dbReference type="NCBI Taxonomy" id="3827"/>
    <lineage>
        <taxon>Eukaryota</taxon>
        <taxon>Viridiplantae</taxon>
        <taxon>Streptophyta</taxon>
        <taxon>Embryophyta</taxon>
        <taxon>Tracheophyta</taxon>
        <taxon>Spermatophyta</taxon>
        <taxon>Magnoliopsida</taxon>
        <taxon>eudicotyledons</taxon>
        <taxon>Gunneridae</taxon>
        <taxon>Pentapetalae</taxon>
        <taxon>rosids</taxon>
        <taxon>fabids</taxon>
        <taxon>Fabales</taxon>
        <taxon>Fabaceae</taxon>
        <taxon>Papilionoideae</taxon>
        <taxon>50 kb inversion clade</taxon>
        <taxon>NPAAA clade</taxon>
        <taxon>Hologalegina</taxon>
        <taxon>IRL clade</taxon>
        <taxon>Cicereae</taxon>
        <taxon>Cicer</taxon>
    </lineage>
</organism>
<evidence type="ECO:0000313" key="8">
    <source>
        <dbReference type="RefSeq" id="XP_004488305.3"/>
    </source>
</evidence>
<evidence type="ECO:0000256" key="1">
    <source>
        <dbReference type="ARBA" id="ARBA00004496"/>
    </source>
</evidence>
<keyword evidence="4" id="KW-0676">Redox-active center</keyword>
<evidence type="ECO:0000256" key="2">
    <source>
        <dbReference type="ARBA" id="ARBA00007568"/>
    </source>
</evidence>
<feature type="compositionally biased region" description="Pro residues" evidence="5">
    <location>
        <begin position="14"/>
        <end position="23"/>
    </location>
</feature>
<dbReference type="Pfam" id="PF00462">
    <property type="entry name" value="Glutaredoxin"/>
    <property type="match status" value="1"/>
</dbReference>
<dbReference type="GO" id="GO:0005737">
    <property type="term" value="C:cytoplasm"/>
    <property type="evidence" value="ECO:0007669"/>
    <property type="project" value="UniProtKB-SubCell"/>
</dbReference>
<keyword evidence="7" id="KW-1185">Reference proteome</keyword>
<reference evidence="8" key="2">
    <citation type="submission" date="2025-08" db="UniProtKB">
        <authorList>
            <consortium name="RefSeq"/>
        </authorList>
    </citation>
    <scope>IDENTIFICATION</scope>
    <source>
        <tissue evidence="8">Etiolated seedlings</tissue>
    </source>
</reference>
<evidence type="ECO:0000313" key="7">
    <source>
        <dbReference type="Proteomes" id="UP000087171"/>
    </source>
</evidence>
<dbReference type="RefSeq" id="XP_004488305.3">
    <property type="nucleotide sequence ID" value="XM_004488248.3"/>
</dbReference>
<dbReference type="PaxDb" id="3827-XP_004488305.1"/>
<dbReference type="InterPro" id="IPR011905">
    <property type="entry name" value="GlrX-like_pln_2"/>
</dbReference>
<keyword evidence="3" id="KW-0963">Cytoplasm</keyword>
<evidence type="ECO:0000256" key="3">
    <source>
        <dbReference type="ARBA" id="ARBA00022490"/>
    </source>
</evidence>
<dbReference type="Proteomes" id="UP000087171">
    <property type="component" value="Chromosome Ca1"/>
</dbReference>
<dbReference type="AlphaFoldDB" id="A0A1S2XEY0"/>
<dbReference type="NCBIfam" id="TIGR02189">
    <property type="entry name" value="GlrX-like_plant"/>
    <property type="match status" value="1"/>
</dbReference>
<dbReference type="KEGG" id="cam:101491923"/>
<dbReference type="Gene3D" id="3.40.30.10">
    <property type="entry name" value="Glutaredoxin"/>
    <property type="match status" value="1"/>
</dbReference>